<evidence type="ECO:0000256" key="1">
    <source>
        <dbReference type="SAM" id="SignalP"/>
    </source>
</evidence>
<reference evidence="2 3" key="1">
    <citation type="submission" date="2016-10" db="EMBL/GenBank/DDBJ databases">
        <authorList>
            <person name="de Groot N.N."/>
        </authorList>
    </citation>
    <scope>NUCLEOTIDE SEQUENCE [LARGE SCALE GENOMIC DNA]</scope>
    <source>
        <strain evidence="2 3">CGMCC 4.7037</strain>
    </source>
</reference>
<evidence type="ECO:0000313" key="2">
    <source>
        <dbReference type="EMBL" id="SEH03022.1"/>
    </source>
</evidence>
<organism evidence="2 3">
    <name type="scientific">Nonomuraea solani</name>
    <dbReference type="NCBI Taxonomy" id="1144553"/>
    <lineage>
        <taxon>Bacteria</taxon>
        <taxon>Bacillati</taxon>
        <taxon>Actinomycetota</taxon>
        <taxon>Actinomycetes</taxon>
        <taxon>Streptosporangiales</taxon>
        <taxon>Streptosporangiaceae</taxon>
        <taxon>Nonomuraea</taxon>
    </lineage>
</organism>
<dbReference type="RefSeq" id="WP_103964038.1">
    <property type="nucleotide sequence ID" value="NZ_FNVT01000032.1"/>
</dbReference>
<dbReference type="AlphaFoldDB" id="A0A1H6EZ01"/>
<name>A0A1H6EZ01_9ACTN</name>
<feature type="signal peptide" evidence="1">
    <location>
        <begin position="1"/>
        <end position="23"/>
    </location>
</feature>
<proteinExistence type="predicted"/>
<dbReference type="EMBL" id="FNVT01000032">
    <property type="protein sequence ID" value="SEH03022.1"/>
    <property type="molecule type" value="Genomic_DNA"/>
</dbReference>
<evidence type="ECO:0000313" key="3">
    <source>
        <dbReference type="Proteomes" id="UP000236732"/>
    </source>
</evidence>
<protein>
    <recommendedName>
        <fullName evidence="4">Htaa protein</fullName>
    </recommendedName>
</protein>
<feature type="chain" id="PRO_5009297587" description="Htaa protein" evidence="1">
    <location>
        <begin position="24"/>
        <end position="255"/>
    </location>
</feature>
<evidence type="ECO:0008006" key="4">
    <source>
        <dbReference type="Google" id="ProtNLM"/>
    </source>
</evidence>
<keyword evidence="1" id="KW-0732">Signal</keyword>
<gene>
    <name evidence="2" type="ORF">SAMN05444920_13231</name>
</gene>
<keyword evidence="3" id="KW-1185">Reference proteome</keyword>
<dbReference type="OrthoDB" id="3526324at2"/>
<dbReference type="Proteomes" id="UP000236732">
    <property type="component" value="Unassembled WGS sequence"/>
</dbReference>
<accession>A0A1H6EZ01</accession>
<sequence>MRLTRAALAALATVLLSAQPALATAPPGSPGGGCLAEGQIGSYLSKEGSAKATFSPEFLGELMRVGVRFETLDPIVMVDGGTAARMPVGERYDNIETPSGRVCYPGGFRFVNDATGVTYEIDTFWVLFAAMGDSRFFATPTVNGRPRPGGELAMVNFSVPQALTPGNFVPHNGGIGPLKVVLSMDRGWSADLNKELGTAFRGGTHWADLDIAWRGLPSRPIPSGASVGMLGLKTMSDAVQGGSGGSGLPRPNTLF</sequence>